<sequence length="443" mass="48850">MNRFSKGGLSAAVLAIAALVAVPAAAQTLTFWTNLTTASQADVIKKQIEECRAGQGGLKVNFETIPFGSMYTRLITAMRNGSPPDIMNTLEGAVAFVQSRGGLVPVTDVVDELGRDDFRASYLDAVSKNGEIWGLPDWALHQEVWYRKDLFEKAGIAVPKSWDELKAAAKVLTKDENGDGTPDVYGFAVPMGRSLVAPQTFFQFFYAAGGTIFDPKTGKYAFNEHREKAVKALSFMLDLYKTASPPSSVEWTWNDFRNGYVQGKLAMTNEWGAVVLIAAEQNPTMLDNMGVFPFPGPTADKPPVASLNGGYYYLVARSTPEREQAAKRLLTCMYTPERVAERANSRPIFALPATRSAFESETYQSNEYVRRFKPEIETIFNEVMPNWYRYGQEAGLNPLTGQIEATTFIGDAIQAAALGQITPESAIEQIDSQLQYQIEMIGN</sequence>
<name>A0ABX0V6I0_9HYPH</name>
<dbReference type="SUPFAM" id="SSF53850">
    <property type="entry name" value="Periplasmic binding protein-like II"/>
    <property type="match status" value="1"/>
</dbReference>
<dbReference type="InterPro" id="IPR050490">
    <property type="entry name" value="Bact_solute-bd_prot1"/>
</dbReference>
<comment type="caution">
    <text evidence="5">The sequence shown here is derived from an EMBL/GenBank/DDBJ whole genome shotgun (WGS) entry which is preliminary data.</text>
</comment>
<evidence type="ECO:0000313" key="6">
    <source>
        <dbReference type="Proteomes" id="UP001429580"/>
    </source>
</evidence>
<evidence type="ECO:0000256" key="1">
    <source>
        <dbReference type="ARBA" id="ARBA00004418"/>
    </source>
</evidence>
<gene>
    <name evidence="5" type="ORF">FHS82_003976</name>
</gene>
<keyword evidence="4" id="KW-0732">Signal</keyword>
<feature type="signal peptide" evidence="4">
    <location>
        <begin position="1"/>
        <end position="26"/>
    </location>
</feature>
<dbReference type="EMBL" id="JAASQI010000013">
    <property type="protein sequence ID" value="NIJ60110.1"/>
    <property type="molecule type" value="Genomic_DNA"/>
</dbReference>
<reference evidence="5 6" key="1">
    <citation type="submission" date="2020-03" db="EMBL/GenBank/DDBJ databases">
        <title>Genomic Encyclopedia of Type Strains, Phase IV (KMG-IV): sequencing the most valuable type-strain genomes for metagenomic binning, comparative biology and taxonomic classification.</title>
        <authorList>
            <person name="Goeker M."/>
        </authorList>
    </citation>
    <scope>NUCLEOTIDE SEQUENCE [LARGE SCALE GENOMIC DNA]</scope>
    <source>
        <strain evidence="5 6">DSM 103870</strain>
    </source>
</reference>
<evidence type="ECO:0000256" key="3">
    <source>
        <dbReference type="ARBA" id="ARBA00022764"/>
    </source>
</evidence>
<keyword evidence="6" id="KW-1185">Reference proteome</keyword>
<feature type="chain" id="PRO_5046403508" evidence="4">
    <location>
        <begin position="27"/>
        <end position="443"/>
    </location>
</feature>
<keyword evidence="5" id="KW-0813">Transport</keyword>
<comment type="similarity">
    <text evidence="2">Belongs to the bacterial solute-binding protein 1 family.</text>
</comment>
<comment type="subcellular location">
    <subcellularLocation>
        <location evidence="1">Periplasm</location>
    </subcellularLocation>
</comment>
<organism evidence="5 6">
    <name type="scientific">Pseudochelatococcus lubricantis</name>
    <dbReference type="NCBI Taxonomy" id="1538102"/>
    <lineage>
        <taxon>Bacteria</taxon>
        <taxon>Pseudomonadati</taxon>
        <taxon>Pseudomonadota</taxon>
        <taxon>Alphaproteobacteria</taxon>
        <taxon>Hyphomicrobiales</taxon>
        <taxon>Chelatococcaceae</taxon>
        <taxon>Pseudochelatococcus</taxon>
    </lineage>
</organism>
<keyword evidence="3" id="KW-0574">Periplasm</keyword>
<evidence type="ECO:0000256" key="2">
    <source>
        <dbReference type="ARBA" id="ARBA00008520"/>
    </source>
</evidence>
<dbReference type="PANTHER" id="PTHR43649:SF12">
    <property type="entry name" value="DIACETYLCHITOBIOSE BINDING PROTEIN DASA"/>
    <property type="match status" value="1"/>
</dbReference>
<dbReference type="PANTHER" id="PTHR43649">
    <property type="entry name" value="ARABINOSE-BINDING PROTEIN-RELATED"/>
    <property type="match status" value="1"/>
</dbReference>
<dbReference type="Proteomes" id="UP001429580">
    <property type="component" value="Unassembled WGS sequence"/>
</dbReference>
<keyword evidence="5" id="KW-0762">Sugar transport</keyword>
<dbReference type="Pfam" id="PF01547">
    <property type="entry name" value="SBP_bac_1"/>
    <property type="match status" value="1"/>
</dbReference>
<dbReference type="Gene3D" id="3.40.190.10">
    <property type="entry name" value="Periplasmic binding protein-like II"/>
    <property type="match status" value="1"/>
</dbReference>
<dbReference type="RefSeq" id="WP_166956117.1">
    <property type="nucleotide sequence ID" value="NZ_JAASQI010000013.1"/>
</dbReference>
<dbReference type="CDD" id="cd13585">
    <property type="entry name" value="PBP2_TMBP_like"/>
    <property type="match status" value="1"/>
</dbReference>
<evidence type="ECO:0000313" key="5">
    <source>
        <dbReference type="EMBL" id="NIJ60110.1"/>
    </source>
</evidence>
<protein>
    <submittedName>
        <fullName evidence="5">Multiple sugar transport system substrate-binding protein</fullName>
    </submittedName>
</protein>
<accession>A0ABX0V6I0</accession>
<dbReference type="InterPro" id="IPR006059">
    <property type="entry name" value="SBP"/>
</dbReference>
<evidence type="ECO:0000256" key="4">
    <source>
        <dbReference type="SAM" id="SignalP"/>
    </source>
</evidence>
<proteinExistence type="inferred from homology"/>